<dbReference type="InterPro" id="IPR018062">
    <property type="entry name" value="HTH_AraC-typ_CS"/>
</dbReference>
<reference evidence="5" key="1">
    <citation type="submission" date="2022-01" db="EMBL/GenBank/DDBJ databases">
        <title>Genome-Based Taxonomic Classification of the Phylum Actinobacteria.</title>
        <authorList>
            <person name="Gao Y."/>
        </authorList>
    </citation>
    <scope>NUCLEOTIDE SEQUENCE</scope>
    <source>
        <strain evidence="5">KLBMP 8922</strain>
    </source>
</reference>
<name>A0AA41Q5G7_9ACTN</name>
<dbReference type="Gene3D" id="1.10.10.60">
    <property type="entry name" value="Homeodomain-like"/>
    <property type="match status" value="2"/>
</dbReference>
<keyword evidence="2" id="KW-0238">DNA-binding</keyword>
<dbReference type="InterPro" id="IPR032783">
    <property type="entry name" value="AraC_lig"/>
</dbReference>
<dbReference type="Pfam" id="PF12833">
    <property type="entry name" value="HTH_18"/>
    <property type="match status" value="1"/>
</dbReference>
<gene>
    <name evidence="5" type="ORF">LZ495_31175</name>
</gene>
<keyword evidence="6" id="KW-1185">Reference proteome</keyword>
<dbReference type="InterPro" id="IPR009057">
    <property type="entry name" value="Homeodomain-like_sf"/>
</dbReference>
<proteinExistence type="predicted"/>
<dbReference type="Proteomes" id="UP001165378">
    <property type="component" value="Unassembled WGS sequence"/>
</dbReference>
<feature type="domain" description="HTH araC/xylS-type" evidence="4">
    <location>
        <begin position="219"/>
        <end position="317"/>
    </location>
</feature>
<dbReference type="SMART" id="SM00342">
    <property type="entry name" value="HTH_ARAC"/>
    <property type="match status" value="1"/>
</dbReference>
<evidence type="ECO:0000256" key="3">
    <source>
        <dbReference type="ARBA" id="ARBA00023163"/>
    </source>
</evidence>
<dbReference type="InterPro" id="IPR018060">
    <property type="entry name" value="HTH_AraC"/>
</dbReference>
<dbReference type="InterPro" id="IPR014710">
    <property type="entry name" value="RmlC-like_jellyroll"/>
</dbReference>
<dbReference type="InterPro" id="IPR011051">
    <property type="entry name" value="RmlC_Cupin_sf"/>
</dbReference>
<dbReference type="PROSITE" id="PS00041">
    <property type="entry name" value="HTH_ARAC_FAMILY_1"/>
    <property type="match status" value="1"/>
</dbReference>
<dbReference type="PANTHER" id="PTHR46796:SF7">
    <property type="entry name" value="ARAC FAMILY TRANSCRIPTIONAL REGULATOR"/>
    <property type="match status" value="1"/>
</dbReference>
<dbReference type="SUPFAM" id="SSF51182">
    <property type="entry name" value="RmlC-like cupins"/>
    <property type="match status" value="1"/>
</dbReference>
<dbReference type="GO" id="GO:0003700">
    <property type="term" value="F:DNA-binding transcription factor activity"/>
    <property type="evidence" value="ECO:0007669"/>
    <property type="project" value="InterPro"/>
</dbReference>
<dbReference type="SUPFAM" id="SSF46689">
    <property type="entry name" value="Homeodomain-like"/>
    <property type="match status" value="2"/>
</dbReference>
<dbReference type="EMBL" id="JAKFHA010000025">
    <property type="protein sequence ID" value="MCF2531656.1"/>
    <property type="molecule type" value="Genomic_DNA"/>
</dbReference>
<protein>
    <submittedName>
        <fullName evidence="5">AraC family transcriptional regulator</fullName>
    </submittedName>
</protein>
<evidence type="ECO:0000256" key="1">
    <source>
        <dbReference type="ARBA" id="ARBA00023015"/>
    </source>
</evidence>
<keyword evidence="3" id="KW-0804">Transcription</keyword>
<dbReference type="InterPro" id="IPR050204">
    <property type="entry name" value="AraC_XylS_family_regulators"/>
</dbReference>
<dbReference type="GO" id="GO:0043565">
    <property type="term" value="F:sequence-specific DNA binding"/>
    <property type="evidence" value="ECO:0007669"/>
    <property type="project" value="InterPro"/>
</dbReference>
<dbReference type="RefSeq" id="WP_235056303.1">
    <property type="nucleotide sequence ID" value="NZ_JAKFHA010000025.1"/>
</dbReference>
<dbReference type="PANTHER" id="PTHR46796">
    <property type="entry name" value="HTH-TYPE TRANSCRIPTIONAL ACTIVATOR RHAS-RELATED"/>
    <property type="match status" value="1"/>
</dbReference>
<dbReference type="AlphaFoldDB" id="A0AA41Q5G7"/>
<comment type="caution">
    <text evidence="5">The sequence shown here is derived from an EMBL/GenBank/DDBJ whole genome shotgun (WGS) entry which is preliminary data.</text>
</comment>
<dbReference type="PROSITE" id="PS01124">
    <property type="entry name" value="HTH_ARAC_FAMILY_2"/>
    <property type="match status" value="1"/>
</dbReference>
<evidence type="ECO:0000313" key="6">
    <source>
        <dbReference type="Proteomes" id="UP001165378"/>
    </source>
</evidence>
<evidence type="ECO:0000313" key="5">
    <source>
        <dbReference type="EMBL" id="MCF2531656.1"/>
    </source>
</evidence>
<dbReference type="Gene3D" id="2.60.120.10">
    <property type="entry name" value="Jelly Rolls"/>
    <property type="match status" value="1"/>
</dbReference>
<dbReference type="Pfam" id="PF12852">
    <property type="entry name" value="Cupin_6"/>
    <property type="match status" value="1"/>
</dbReference>
<organism evidence="5 6">
    <name type="scientific">Yinghuangia soli</name>
    <dbReference type="NCBI Taxonomy" id="2908204"/>
    <lineage>
        <taxon>Bacteria</taxon>
        <taxon>Bacillati</taxon>
        <taxon>Actinomycetota</taxon>
        <taxon>Actinomycetes</taxon>
        <taxon>Kitasatosporales</taxon>
        <taxon>Streptomycetaceae</taxon>
        <taxon>Yinghuangia</taxon>
    </lineage>
</organism>
<sequence length="337" mass="35300">MDVLSDVVAVARTGRPRAAHVRWHAPWAQEFAAVPGSAGFQVVLSGSCRISAPGAEPVELGEGDVLFLPHGSGHVLADGAGELPAAGALVVPGEACGPDDRPGAAPFAADQVDPTGRGGPATVLLCGAYQLDPRAAHPLLRGLPDRIHLRADAERHRELGFAVALLAAELENPRPGTDAAVPALLDTLLLYILRIWFAEPAAGESRPSWSAALADAPVSVALDAIHRAPGEPWTVAKLAAEAGLSRAAFARRFAALVGQPPLGYLTWWRMTTAARLLRTTDAPLRTIAAQVGYASEYAFAGTFKRTRGTAPGTYRRAAREGQSQELKSTAPTVFGCQ</sequence>
<evidence type="ECO:0000259" key="4">
    <source>
        <dbReference type="PROSITE" id="PS01124"/>
    </source>
</evidence>
<keyword evidence="1" id="KW-0805">Transcription regulation</keyword>
<evidence type="ECO:0000256" key="2">
    <source>
        <dbReference type="ARBA" id="ARBA00023125"/>
    </source>
</evidence>
<accession>A0AA41Q5G7</accession>